<organism evidence="2 3">
    <name type="scientific">Vibrio algivorus</name>
    <dbReference type="NCBI Taxonomy" id="1667024"/>
    <lineage>
        <taxon>Bacteria</taxon>
        <taxon>Pseudomonadati</taxon>
        <taxon>Pseudomonadota</taxon>
        <taxon>Gammaproteobacteria</taxon>
        <taxon>Vibrionales</taxon>
        <taxon>Vibrionaceae</taxon>
        <taxon>Vibrio</taxon>
    </lineage>
</organism>
<accession>A0A557NV38</accession>
<feature type="compositionally biased region" description="Basic residues" evidence="1">
    <location>
        <begin position="76"/>
        <end position="91"/>
    </location>
</feature>
<gene>
    <name evidence="2" type="ORF">FOF44_17055</name>
</gene>
<reference evidence="2 3" key="1">
    <citation type="submission" date="2019-07" db="EMBL/GenBank/DDBJ databases">
        <title>The draft genome sequence of Vibrio algivorus M1486.</title>
        <authorList>
            <person name="Meng X."/>
        </authorList>
    </citation>
    <scope>NUCLEOTIDE SEQUENCE [LARGE SCALE GENOMIC DNA]</scope>
    <source>
        <strain evidence="2 3">M1486</strain>
    </source>
</reference>
<comment type="caution">
    <text evidence="2">The sequence shown here is derived from an EMBL/GenBank/DDBJ whole genome shotgun (WGS) entry which is preliminary data.</text>
</comment>
<evidence type="ECO:0000313" key="3">
    <source>
        <dbReference type="Proteomes" id="UP000319828"/>
    </source>
</evidence>
<evidence type="ECO:0000256" key="1">
    <source>
        <dbReference type="SAM" id="MobiDB-lite"/>
    </source>
</evidence>
<proteinExistence type="predicted"/>
<dbReference type="RefSeq" id="WP_144389147.1">
    <property type="nucleotide sequence ID" value="NZ_CANNCB010000060.1"/>
</dbReference>
<dbReference type="AlphaFoldDB" id="A0A557NV38"/>
<protein>
    <submittedName>
        <fullName evidence="2">Uncharacterized protein</fullName>
    </submittedName>
</protein>
<feature type="region of interest" description="Disordered" evidence="1">
    <location>
        <begin position="70"/>
        <end position="91"/>
    </location>
</feature>
<name>A0A557NV38_9VIBR</name>
<dbReference type="EMBL" id="VMKJ01000058">
    <property type="protein sequence ID" value="TVO32290.1"/>
    <property type="molecule type" value="Genomic_DNA"/>
</dbReference>
<sequence length="91" mass="10989">MTSKIPDLETIAQRIWHHSPQDKFQSYDEFKIMFDAVTERAWDAIVAGTFNSKEEFALVYWTDFQEKNLRRQPRTDRRKKANNRKPKKNRS</sequence>
<dbReference type="Proteomes" id="UP000319828">
    <property type="component" value="Unassembled WGS sequence"/>
</dbReference>
<evidence type="ECO:0000313" key="2">
    <source>
        <dbReference type="EMBL" id="TVO32290.1"/>
    </source>
</evidence>